<evidence type="ECO:0000256" key="1">
    <source>
        <dbReference type="ARBA" id="ARBA00010429"/>
    </source>
</evidence>
<evidence type="ECO:0000256" key="6">
    <source>
        <dbReference type="ARBA" id="ARBA00023004"/>
    </source>
</evidence>
<keyword evidence="3" id="KW-0349">Heme</keyword>
<keyword evidence="6" id="KW-0408">Iron</keyword>
<keyword evidence="2" id="KW-0004">4Fe-4S</keyword>
<dbReference type="Gene3D" id="3.30.413.10">
    <property type="entry name" value="Sulfite Reductase Hemoprotein, domain 1"/>
    <property type="match status" value="2"/>
</dbReference>
<evidence type="ECO:0000256" key="5">
    <source>
        <dbReference type="ARBA" id="ARBA00023002"/>
    </source>
</evidence>
<evidence type="ECO:0000256" key="7">
    <source>
        <dbReference type="ARBA" id="ARBA00023014"/>
    </source>
</evidence>
<name>A0A7V7UBT6_9FIRM</name>
<evidence type="ECO:0000256" key="3">
    <source>
        <dbReference type="ARBA" id="ARBA00022617"/>
    </source>
</evidence>
<comment type="similarity">
    <text evidence="1">Belongs to the nitrite and sulfite reductase 4Fe-4S domain family.</text>
</comment>
<dbReference type="PANTHER" id="PTHR32439:SF0">
    <property type="entry name" value="FERREDOXIN--NITRITE REDUCTASE, CHLOROPLASTIC"/>
    <property type="match status" value="1"/>
</dbReference>
<reference evidence="10 11" key="2">
    <citation type="submission" date="2020-02" db="EMBL/GenBank/DDBJ databases">
        <title>Candidatus Galacturonibacter soehngenii shows hetero-acetogenic catabolism of galacturonic acid but lacks a canonical carbon monoxide dehydrogenase/acetyl-CoA synthase complex.</title>
        <authorList>
            <person name="Diender M."/>
            <person name="Stouten G.R."/>
            <person name="Petersen J.F."/>
            <person name="Nielsen P.H."/>
            <person name="Dueholm M.S."/>
            <person name="Pronk J.T."/>
            <person name="Van Loosdrecht M.C.M."/>
        </authorList>
    </citation>
    <scope>NUCLEOTIDE SEQUENCE [LARGE SCALE GENOMIC DNA]</scope>
    <source>
        <strain evidence="10">GalUA</strain>
    </source>
</reference>
<dbReference type="InterPro" id="IPR006066">
    <property type="entry name" value="NO2/SO3_Rdtase_FeS/sirohaem_BS"/>
</dbReference>
<evidence type="ECO:0000259" key="9">
    <source>
        <dbReference type="Pfam" id="PF03460"/>
    </source>
</evidence>
<feature type="domain" description="Nitrite/Sulfite reductase ferredoxin-like" evidence="9">
    <location>
        <begin position="312"/>
        <end position="374"/>
    </location>
</feature>
<gene>
    <name evidence="10" type="ORF">F7O84_12840</name>
</gene>
<evidence type="ECO:0000256" key="2">
    <source>
        <dbReference type="ARBA" id="ARBA00022485"/>
    </source>
</evidence>
<dbReference type="GO" id="GO:0020037">
    <property type="term" value="F:heme binding"/>
    <property type="evidence" value="ECO:0007669"/>
    <property type="project" value="InterPro"/>
</dbReference>
<proteinExistence type="inferred from homology"/>
<feature type="domain" description="Nitrite/Sulfite reductase ferredoxin-like" evidence="9">
    <location>
        <begin position="58"/>
        <end position="125"/>
    </location>
</feature>
<reference evidence="10 11" key="1">
    <citation type="submission" date="2019-09" db="EMBL/GenBank/DDBJ databases">
        <authorList>
            <person name="Valk L.C."/>
        </authorList>
    </citation>
    <scope>NUCLEOTIDE SEQUENCE [LARGE SCALE GENOMIC DNA]</scope>
    <source>
        <strain evidence="10">GalUA</strain>
    </source>
</reference>
<dbReference type="RefSeq" id="WP_151145831.1">
    <property type="nucleotide sequence ID" value="NZ_WAGX01000005.1"/>
</dbReference>
<dbReference type="InterPro" id="IPR045854">
    <property type="entry name" value="NO2/SO3_Rdtase_4Fe4S_sf"/>
</dbReference>
<keyword evidence="11" id="KW-1185">Reference proteome</keyword>
<dbReference type="EMBL" id="WAGX01000005">
    <property type="protein sequence ID" value="KAB1438423.1"/>
    <property type="molecule type" value="Genomic_DNA"/>
</dbReference>
<dbReference type="GO" id="GO:0051539">
    <property type="term" value="F:4 iron, 4 sulfur cluster binding"/>
    <property type="evidence" value="ECO:0007669"/>
    <property type="project" value="UniProtKB-KW"/>
</dbReference>
<dbReference type="Proteomes" id="UP000461768">
    <property type="component" value="Unassembled WGS sequence"/>
</dbReference>
<keyword evidence="5" id="KW-0560">Oxidoreductase</keyword>
<dbReference type="InterPro" id="IPR006067">
    <property type="entry name" value="NO2/SO3_Rdtase_4Fe4S_dom"/>
</dbReference>
<feature type="domain" description="Nitrite/sulphite reductase 4Fe-4S" evidence="8">
    <location>
        <begin position="391"/>
        <end position="529"/>
    </location>
</feature>
<dbReference type="PANTHER" id="PTHR32439">
    <property type="entry name" value="FERREDOXIN--NITRITE REDUCTASE, CHLOROPLASTIC"/>
    <property type="match status" value="1"/>
</dbReference>
<evidence type="ECO:0000313" key="11">
    <source>
        <dbReference type="Proteomes" id="UP000461768"/>
    </source>
</evidence>
<accession>A0A7V7UBT6</accession>
<sequence length="530" mass="59718">MSYKAIWSDNDKLNEVEYIKLEKDGLDVIQTIIDKYSKEGYSSITPDDMNRFKWAGVYEQKPRDGYFMMRVRINSGIITKQQLKVLAGIAKDFGRGVANITTRGAIQFHWIQVENIPSIFERLASCSLSSVEACGDCPRTIVGNPITGVDKEELLDTTSLVHQVNEFFVLNKDFSNLPRKFKISISSSIHNAGHAQINDLAFTPATKEIDGKRTIGFHVWVGGGLSAAPMLAQKLDLFVKPEEVLSVARAACTIFRDYGYREKRTHARLKFLIKDWGAQKFQNKLLEYVDVINERGEDEMVDWNASYYHGVHAQKQGKKNYIGLNVPFGEVTADELFALANISEEYGDGSIRTTLTQNLILTGIDDSNLSQVLEHEVFKRLSPHPDSFLGHTVACTGKEFCNLAIVETKNRAREIITYLNDKIKLETPIRIHITGCPNSCGQKQIADISLQGAKIKTDEGLVDAFTMWIGGTLYGDGKFAENLDCRIKASEVHLAIERLILFYLDNRNEEELFHQFVSRVGLESIKQCIK</sequence>
<dbReference type="AlphaFoldDB" id="A0A7V7UBT6"/>
<dbReference type="SUPFAM" id="SSF56014">
    <property type="entry name" value="Nitrite and sulphite reductase 4Fe-4S domain-like"/>
    <property type="match status" value="2"/>
</dbReference>
<dbReference type="InterPro" id="IPR036136">
    <property type="entry name" value="Nit/Sulf_reduc_fer-like_dom_sf"/>
</dbReference>
<protein>
    <submittedName>
        <fullName evidence="10">Nitrite/sulfite reductase</fullName>
    </submittedName>
</protein>
<evidence type="ECO:0000259" key="8">
    <source>
        <dbReference type="Pfam" id="PF01077"/>
    </source>
</evidence>
<keyword evidence="7" id="KW-0411">Iron-sulfur</keyword>
<comment type="caution">
    <text evidence="10">The sequence shown here is derived from an EMBL/GenBank/DDBJ whole genome shotgun (WGS) entry which is preliminary data.</text>
</comment>
<dbReference type="OrthoDB" id="9803707at2"/>
<dbReference type="PRINTS" id="PR00397">
    <property type="entry name" value="SIROHAEM"/>
</dbReference>
<organism evidence="10 11">
    <name type="scientific">Candidatus Galacturonatibacter soehngenii</name>
    <dbReference type="NCBI Taxonomy" id="2307010"/>
    <lineage>
        <taxon>Bacteria</taxon>
        <taxon>Bacillati</taxon>
        <taxon>Bacillota</taxon>
        <taxon>Clostridia</taxon>
        <taxon>Lachnospirales</taxon>
        <taxon>Lachnospiraceae</taxon>
        <taxon>Candidatus Galacturonatibacter</taxon>
    </lineage>
</organism>
<dbReference type="Pfam" id="PF03460">
    <property type="entry name" value="NIR_SIR_ferr"/>
    <property type="match status" value="2"/>
</dbReference>
<dbReference type="GO" id="GO:0016491">
    <property type="term" value="F:oxidoreductase activity"/>
    <property type="evidence" value="ECO:0007669"/>
    <property type="project" value="UniProtKB-KW"/>
</dbReference>
<evidence type="ECO:0000313" key="10">
    <source>
        <dbReference type="EMBL" id="KAB1438423.1"/>
    </source>
</evidence>
<evidence type="ECO:0000256" key="4">
    <source>
        <dbReference type="ARBA" id="ARBA00022723"/>
    </source>
</evidence>
<dbReference type="GO" id="GO:0046872">
    <property type="term" value="F:metal ion binding"/>
    <property type="evidence" value="ECO:0007669"/>
    <property type="project" value="UniProtKB-KW"/>
</dbReference>
<dbReference type="InterPro" id="IPR005117">
    <property type="entry name" value="NiRdtase/SiRdtase_haem-b_fer"/>
</dbReference>
<dbReference type="Pfam" id="PF01077">
    <property type="entry name" value="NIR_SIR"/>
    <property type="match status" value="2"/>
</dbReference>
<dbReference type="Gene3D" id="3.90.480.20">
    <property type="match status" value="1"/>
</dbReference>
<feature type="domain" description="Nitrite/sulphite reductase 4Fe-4S" evidence="8">
    <location>
        <begin position="134"/>
        <end position="289"/>
    </location>
</feature>
<dbReference type="InterPro" id="IPR051329">
    <property type="entry name" value="NIR_SIR_4Fe-4S"/>
</dbReference>
<keyword evidence="4" id="KW-0479">Metal-binding</keyword>
<dbReference type="SUPFAM" id="SSF55124">
    <property type="entry name" value="Nitrite/Sulfite reductase N-terminal domain-like"/>
    <property type="match status" value="2"/>
</dbReference>